<reference evidence="3" key="1">
    <citation type="submission" date="2020-03" db="EMBL/GenBank/DDBJ databases">
        <title>A high-quality chromosome-level genome assembly of a woody plant with both climbing and erect habits, Rhamnella rubrinervis.</title>
        <authorList>
            <person name="Lu Z."/>
            <person name="Yang Y."/>
            <person name="Zhu X."/>
            <person name="Sun Y."/>
        </authorList>
    </citation>
    <scope>NUCLEOTIDE SEQUENCE</scope>
    <source>
        <strain evidence="3">BYM</strain>
        <tissue evidence="3">Leaf</tissue>
    </source>
</reference>
<dbReference type="InterPro" id="IPR039774">
    <property type="entry name" value="Sin3-like"/>
</dbReference>
<sequence>MFSFSIDATSNFNFSFYFCQIWRHQLSTDSDHGSISWGASNKAQELQEDKELKRSRKREKTRAEGVEKRVKTTIINGFNLKRCTPSYRPRLTDEFPAPNAAASTSKEAPILNDYWVSEPCPDTRSSTKPKKEITLKDPEDDYEDKRYESDMDLASLKSAIDNAEKLQNHIEEIGRELLDLETPIRLANYFTASNIKLICDERYGRRITERLRRKPAVALPVVLAGLNEKKEEVLKSISGLRVGL</sequence>
<protein>
    <recommendedName>
        <fullName evidence="2">Histone deacetylase interacting domain-containing protein</fullName>
    </recommendedName>
</protein>
<feature type="domain" description="Histone deacetylase interacting" evidence="2">
    <location>
        <begin position="79"/>
        <end position="180"/>
    </location>
</feature>
<dbReference type="Pfam" id="PF08295">
    <property type="entry name" value="Sin3_corepress"/>
    <property type="match status" value="1"/>
</dbReference>
<accession>A0A8K0HRY4</accession>
<dbReference type="PANTHER" id="PTHR12346:SF8">
    <property type="entry name" value="PAIRED AMPHIPATHIC HELIX PROTEIN SIN3-LIKE 2"/>
    <property type="match status" value="1"/>
</dbReference>
<name>A0A8K0HRY4_9ROSA</name>
<keyword evidence="4" id="KW-1185">Reference proteome</keyword>
<comment type="caution">
    <text evidence="3">The sequence shown here is derived from an EMBL/GenBank/DDBJ whole genome shotgun (WGS) entry which is preliminary data.</text>
</comment>
<dbReference type="GO" id="GO:0000785">
    <property type="term" value="C:chromatin"/>
    <property type="evidence" value="ECO:0007669"/>
    <property type="project" value="TreeGrafter"/>
</dbReference>
<dbReference type="PANTHER" id="PTHR12346">
    <property type="entry name" value="SIN3B-RELATED"/>
    <property type="match status" value="1"/>
</dbReference>
<dbReference type="Proteomes" id="UP000796880">
    <property type="component" value="Unassembled WGS sequence"/>
</dbReference>
<feature type="region of interest" description="Disordered" evidence="1">
    <location>
        <begin position="46"/>
        <end position="65"/>
    </location>
</feature>
<dbReference type="GO" id="GO:0003714">
    <property type="term" value="F:transcription corepressor activity"/>
    <property type="evidence" value="ECO:0007669"/>
    <property type="project" value="InterPro"/>
</dbReference>
<evidence type="ECO:0000256" key="1">
    <source>
        <dbReference type="SAM" id="MobiDB-lite"/>
    </source>
</evidence>
<dbReference type="EMBL" id="VOIH02000001">
    <property type="protein sequence ID" value="KAF3456585.1"/>
    <property type="molecule type" value="Genomic_DNA"/>
</dbReference>
<proteinExistence type="predicted"/>
<dbReference type="InterPro" id="IPR013194">
    <property type="entry name" value="HDAC_interact_dom"/>
</dbReference>
<dbReference type="SMART" id="SM00761">
    <property type="entry name" value="HDAC_interact"/>
    <property type="match status" value="1"/>
</dbReference>
<organism evidence="3 4">
    <name type="scientific">Rhamnella rubrinervis</name>
    <dbReference type="NCBI Taxonomy" id="2594499"/>
    <lineage>
        <taxon>Eukaryota</taxon>
        <taxon>Viridiplantae</taxon>
        <taxon>Streptophyta</taxon>
        <taxon>Embryophyta</taxon>
        <taxon>Tracheophyta</taxon>
        <taxon>Spermatophyta</taxon>
        <taxon>Magnoliopsida</taxon>
        <taxon>eudicotyledons</taxon>
        <taxon>Gunneridae</taxon>
        <taxon>Pentapetalae</taxon>
        <taxon>rosids</taxon>
        <taxon>fabids</taxon>
        <taxon>Rosales</taxon>
        <taxon>Rhamnaceae</taxon>
        <taxon>rhamnoid group</taxon>
        <taxon>Rhamneae</taxon>
        <taxon>Rhamnella</taxon>
    </lineage>
</organism>
<dbReference type="GO" id="GO:0000122">
    <property type="term" value="P:negative regulation of transcription by RNA polymerase II"/>
    <property type="evidence" value="ECO:0007669"/>
    <property type="project" value="TreeGrafter"/>
</dbReference>
<dbReference type="GO" id="GO:0000118">
    <property type="term" value="C:histone deacetylase complex"/>
    <property type="evidence" value="ECO:0007669"/>
    <property type="project" value="TreeGrafter"/>
</dbReference>
<evidence type="ECO:0000313" key="4">
    <source>
        <dbReference type="Proteomes" id="UP000796880"/>
    </source>
</evidence>
<dbReference type="AlphaFoldDB" id="A0A8K0HRY4"/>
<gene>
    <name evidence="3" type="ORF">FNV43_RR01239</name>
</gene>
<evidence type="ECO:0000313" key="3">
    <source>
        <dbReference type="EMBL" id="KAF3456585.1"/>
    </source>
</evidence>
<dbReference type="OrthoDB" id="10265969at2759"/>
<evidence type="ECO:0000259" key="2">
    <source>
        <dbReference type="SMART" id="SM00761"/>
    </source>
</evidence>